<keyword evidence="2" id="KW-1185">Reference proteome</keyword>
<evidence type="ECO:0008006" key="3">
    <source>
        <dbReference type="Google" id="ProtNLM"/>
    </source>
</evidence>
<dbReference type="RefSeq" id="WP_209889824.1">
    <property type="nucleotide sequence ID" value="NZ_JAGGMR010000001.1"/>
</dbReference>
<evidence type="ECO:0000313" key="1">
    <source>
        <dbReference type="EMBL" id="MBP2190132.1"/>
    </source>
</evidence>
<dbReference type="Proteomes" id="UP001519325">
    <property type="component" value="Unassembled WGS sequence"/>
</dbReference>
<proteinExistence type="predicted"/>
<organism evidence="1 2">
    <name type="scientific">Nocardia goodfellowii</name>
    <dbReference type="NCBI Taxonomy" id="882446"/>
    <lineage>
        <taxon>Bacteria</taxon>
        <taxon>Bacillati</taxon>
        <taxon>Actinomycetota</taxon>
        <taxon>Actinomycetes</taxon>
        <taxon>Mycobacteriales</taxon>
        <taxon>Nocardiaceae</taxon>
        <taxon>Nocardia</taxon>
    </lineage>
</organism>
<dbReference type="EMBL" id="JAGGMR010000001">
    <property type="protein sequence ID" value="MBP2190132.1"/>
    <property type="molecule type" value="Genomic_DNA"/>
</dbReference>
<reference evidence="1 2" key="1">
    <citation type="submission" date="2021-03" db="EMBL/GenBank/DDBJ databases">
        <title>Sequencing the genomes of 1000 actinobacteria strains.</title>
        <authorList>
            <person name="Klenk H.-P."/>
        </authorList>
    </citation>
    <scope>NUCLEOTIDE SEQUENCE [LARGE SCALE GENOMIC DNA]</scope>
    <source>
        <strain evidence="1 2">DSM 45516</strain>
    </source>
</reference>
<accession>A0ABS4QEK0</accession>
<gene>
    <name evidence="1" type="ORF">BJ987_003033</name>
</gene>
<comment type="caution">
    <text evidence="1">The sequence shown here is derived from an EMBL/GenBank/DDBJ whole genome shotgun (WGS) entry which is preliminary data.</text>
</comment>
<sequence length="160" mass="18294">MTDARDNWMMPGKELLLAACRGLPHDDHPMLDAAGELAQLHVIRERTPVCEMAKIDRRRTQLVRSIDRWVTLVTPVPLDNEYIHCESVGQVVDRLAELTSQAIPLAHAPEPVFYDTWLRVREMADTYQDLVDGLCAGTRRPPLRGYWLPPDPFERPANSR</sequence>
<protein>
    <recommendedName>
        <fullName evidence="3">DUF4254 domain-containing protein</fullName>
    </recommendedName>
</protein>
<name>A0ABS4QEK0_9NOCA</name>
<evidence type="ECO:0000313" key="2">
    <source>
        <dbReference type="Proteomes" id="UP001519325"/>
    </source>
</evidence>